<name>A0A433D8Z7_9FUNG</name>
<gene>
    <name evidence="1" type="ORF">BC936DRAFT_146149</name>
</gene>
<accession>A0A433D8Z7</accession>
<dbReference type="EMBL" id="RBNI01004977">
    <property type="protein sequence ID" value="RUP47081.1"/>
    <property type="molecule type" value="Genomic_DNA"/>
</dbReference>
<evidence type="ECO:0000313" key="1">
    <source>
        <dbReference type="EMBL" id="RUP47081.1"/>
    </source>
</evidence>
<dbReference type="Proteomes" id="UP000268093">
    <property type="component" value="Unassembled WGS sequence"/>
</dbReference>
<protein>
    <submittedName>
        <fullName evidence="1">Uncharacterized protein</fullName>
    </submittedName>
</protein>
<dbReference type="OrthoDB" id="428577at2759"/>
<proteinExistence type="predicted"/>
<sequence length="158" mass="18087">MPVLTLQRVDTRDTIDIHYTTGGETLGWLRRKVKSGIVCGPKGERICTNESCKACSFKVVIGWGQRNFDFFYDEHRCVCPLCREYVRPVTCGFNNTWWNFCGSKKVGPGHAPQSVSGVWKYAGDKHHYFDEKECGEVDWGRLKILVSSKDPRDARSEF</sequence>
<reference evidence="1 2" key="1">
    <citation type="journal article" date="2018" name="New Phytol.">
        <title>Phylogenomics of Endogonaceae and evolution of mycorrhizas within Mucoromycota.</title>
        <authorList>
            <person name="Chang Y."/>
            <person name="Desiro A."/>
            <person name="Na H."/>
            <person name="Sandor L."/>
            <person name="Lipzen A."/>
            <person name="Clum A."/>
            <person name="Barry K."/>
            <person name="Grigoriev I.V."/>
            <person name="Martin F.M."/>
            <person name="Stajich J.E."/>
            <person name="Smith M.E."/>
            <person name="Bonito G."/>
            <person name="Spatafora J.W."/>
        </authorList>
    </citation>
    <scope>NUCLEOTIDE SEQUENCE [LARGE SCALE GENOMIC DNA]</scope>
    <source>
        <strain evidence="1 2">GMNB39</strain>
    </source>
</reference>
<dbReference type="AlphaFoldDB" id="A0A433D8Z7"/>
<evidence type="ECO:0000313" key="2">
    <source>
        <dbReference type="Proteomes" id="UP000268093"/>
    </source>
</evidence>
<keyword evidence="2" id="KW-1185">Reference proteome</keyword>
<organism evidence="1 2">
    <name type="scientific">Jimgerdemannia flammicorona</name>
    <dbReference type="NCBI Taxonomy" id="994334"/>
    <lineage>
        <taxon>Eukaryota</taxon>
        <taxon>Fungi</taxon>
        <taxon>Fungi incertae sedis</taxon>
        <taxon>Mucoromycota</taxon>
        <taxon>Mucoromycotina</taxon>
        <taxon>Endogonomycetes</taxon>
        <taxon>Endogonales</taxon>
        <taxon>Endogonaceae</taxon>
        <taxon>Jimgerdemannia</taxon>
    </lineage>
</organism>
<comment type="caution">
    <text evidence="1">The sequence shown here is derived from an EMBL/GenBank/DDBJ whole genome shotgun (WGS) entry which is preliminary data.</text>
</comment>